<dbReference type="eggNOG" id="ENOG502Z96S">
    <property type="taxonomic scope" value="Bacteria"/>
</dbReference>
<protein>
    <submittedName>
        <fullName evidence="1">Uncharacterized protein</fullName>
    </submittedName>
</protein>
<dbReference type="KEGG" id="cva:CVAR_0868"/>
<dbReference type="RefSeq" id="WP_014009408.1">
    <property type="nucleotide sequence ID" value="NC_015859.1"/>
</dbReference>
<name>G0HC58_CORVD</name>
<reference evidence="1 2" key="1">
    <citation type="journal article" date="2011" name="BMC Genomics">
        <title>Complete genome sequence of Corynebacterium variabile DSM 44702 isolated from the surface of smear-ripened cheeses and insights into cheese ripening and flavor generation.</title>
        <authorList>
            <person name="Schroeder J."/>
            <person name="Maus I."/>
            <person name="Trost E."/>
            <person name="Tauch A."/>
        </authorList>
    </citation>
    <scope>NUCLEOTIDE SEQUENCE [LARGE SCALE GENOMIC DNA]</scope>
    <source>
        <strain evidence="2">DSM 44702 / JCM 12073 / NCIMB 30131</strain>
    </source>
</reference>
<sequence length="300" mass="31628">MSVASFIPKIWAASLEAPYQKSLVYGALADNKFQPMLTNSGNSIEINSIGSAAIHDHDRNTDLTYDDLSVTAQTLLIDQEDYYGFRVNDVDALQAAGDLQSAATEQHGIEMANKVDTFLAEQLVADAGKKITGLTAFDGADFYRPATGQTTAWDTIRAIVKELDKVSAPSTARWAVVGPEFASALLADRRVTDASVTGTDTVARTGMITAIQHLGISVYVSNNTPVKTGAEVITAGVPGALAFVSQLRTIEAFRDTNRFGDIVRGLQVYGGKVIRPAGIVTAAVKTAPGELAGSASTGGK</sequence>
<gene>
    <name evidence="1" type="ordered locus">CVAR_0868</name>
</gene>
<proteinExistence type="predicted"/>
<dbReference type="STRING" id="858619.CVAR_0868"/>
<dbReference type="Proteomes" id="UP000006659">
    <property type="component" value="Chromosome"/>
</dbReference>
<dbReference type="HOGENOM" id="CLU_085672_0_0_11"/>
<evidence type="ECO:0000313" key="1">
    <source>
        <dbReference type="EMBL" id="AEK36220.1"/>
    </source>
</evidence>
<organism evidence="1 2">
    <name type="scientific">Corynebacterium variabile (strain DSM 44702 / CIP 107183 / JCM 12073 / NCIMB 30131)</name>
    <name type="common">Corynebacterium mooreparkense</name>
    <dbReference type="NCBI Taxonomy" id="858619"/>
    <lineage>
        <taxon>Bacteria</taxon>
        <taxon>Bacillati</taxon>
        <taxon>Actinomycetota</taxon>
        <taxon>Actinomycetes</taxon>
        <taxon>Mycobacteriales</taxon>
        <taxon>Corynebacteriaceae</taxon>
        <taxon>Corynebacterium</taxon>
    </lineage>
</organism>
<dbReference type="EMBL" id="CP002917">
    <property type="protein sequence ID" value="AEK36220.1"/>
    <property type="molecule type" value="Genomic_DNA"/>
</dbReference>
<evidence type="ECO:0000313" key="2">
    <source>
        <dbReference type="Proteomes" id="UP000006659"/>
    </source>
</evidence>
<accession>G0HC58</accession>
<dbReference type="AlphaFoldDB" id="G0HC58"/>